<evidence type="ECO:0000313" key="6">
    <source>
        <dbReference type="EMBL" id="MBN7796896.1"/>
    </source>
</evidence>
<evidence type="ECO:0000256" key="1">
    <source>
        <dbReference type="ARBA" id="ARBA00022692"/>
    </source>
</evidence>
<feature type="domain" description="Major facilitator superfamily (MFS) profile" evidence="5">
    <location>
        <begin position="15"/>
        <end position="418"/>
    </location>
</feature>
<gene>
    <name evidence="6" type="ORF">JYP50_09855</name>
</gene>
<proteinExistence type="predicted"/>
<reference evidence="6" key="1">
    <citation type="submission" date="2021-02" db="EMBL/GenBank/DDBJ databases">
        <title>PHA producing bacteria isolated from coastal sediment in Guangdong, Shenzhen.</title>
        <authorList>
            <person name="Zheng W."/>
            <person name="Yu S."/>
            <person name="Huang Y."/>
        </authorList>
    </citation>
    <scope>NUCLEOTIDE SEQUENCE</scope>
    <source>
        <strain evidence="6">TN14-10</strain>
    </source>
</reference>
<protein>
    <submittedName>
        <fullName evidence="6">MFS transporter</fullName>
    </submittedName>
</protein>
<feature type="transmembrane region" description="Helical" evidence="4">
    <location>
        <begin position="299"/>
        <end position="321"/>
    </location>
</feature>
<evidence type="ECO:0000256" key="2">
    <source>
        <dbReference type="ARBA" id="ARBA00022989"/>
    </source>
</evidence>
<dbReference type="PROSITE" id="PS50850">
    <property type="entry name" value="MFS"/>
    <property type="match status" value="1"/>
</dbReference>
<feature type="transmembrane region" description="Helical" evidence="4">
    <location>
        <begin position="391"/>
        <end position="413"/>
    </location>
</feature>
<feature type="transmembrane region" description="Helical" evidence="4">
    <location>
        <begin position="169"/>
        <end position="192"/>
    </location>
</feature>
<keyword evidence="7" id="KW-1185">Reference proteome</keyword>
<sequence>MDSRAKNTSSFHGYKILGLAVYSQIVAIGCSVYIYGLFIEPVSETFNTSRGAIGWGPTILFLTSSSLAPIIGRYLDRGKVRQMMLLGSIFIASGLCLLSVATSLVQMALILSLMVGVGVGCLGPLPCSAMVVNWFRKRRGFALGLSATGASLGGFLLPPLTAMLITDLGWQQCLLALGIAIALTLIPAVWFLSINKPEDIGQHPDGDKEAVTTLANAAPAADIGIGKIISSANFWFIGLTISLINGTGAFCVTYMVPFARELGVTTEFGAVLVSVLAGCSLTGKFVFGYLCDRISPQRVLINVILGFMLGWTLLIMVNSVFDEATKTGLVIATMVMGLSLGGLLPGWNTLVAKVYSQDIFARVLSSMYLLSTPFILLPGPLGGYGFDYYQSYLPIFKAGWFVFPLMLILACFIKVPRNEVPAAATA</sequence>
<dbReference type="InterPro" id="IPR050327">
    <property type="entry name" value="Proton-linked_MCT"/>
</dbReference>
<evidence type="ECO:0000313" key="7">
    <source>
        <dbReference type="Proteomes" id="UP000664303"/>
    </source>
</evidence>
<keyword evidence="2 4" id="KW-1133">Transmembrane helix</keyword>
<dbReference type="PANTHER" id="PTHR11360:SF284">
    <property type="entry name" value="EG:103B4.3 PROTEIN-RELATED"/>
    <property type="match status" value="1"/>
</dbReference>
<dbReference type="AlphaFoldDB" id="A0A939DEU8"/>
<dbReference type="Proteomes" id="UP000664303">
    <property type="component" value="Unassembled WGS sequence"/>
</dbReference>
<dbReference type="Gene3D" id="1.20.1250.20">
    <property type="entry name" value="MFS general substrate transporter like domains"/>
    <property type="match status" value="2"/>
</dbReference>
<feature type="transmembrane region" description="Helical" evidence="4">
    <location>
        <begin position="359"/>
        <end position="379"/>
    </location>
</feature>
<dbReference type="InterPro" id="IPR011701">
    <property type="entry name" value="MFS"/>
</dbReference>
<dbReference type="Pfam" id="PF07690">
    <property type="entry name" value="MFS_1"/>
    <property type="match status" value="1"/>
</dbReference>
<dbReference type="RefSeq" id="WP_206560335.1">
    <property type="nucleotide sequence ID" value="NZ_JAFKCZ010000006.1"/>
</dbReference>
<keyword evidence="3 4" id="KW-0472">Membrane</keyword>
<feature type="transmembrane region" description="Helical" evidence="4">
    <location>
        <begin position="268"/>
        <end position="287"/>
    </location>
</feature>
<dbReference type="InterPro" id="IPR020846">
    <property type="entry name" value="MFS_dom"/>
</dbReference>
<evidence type="ECO:0000256" key="3">
    <source>
        <dbReference type="ARBA" id="ARBA00023136"/>
    </source>
</evidence>
<keyword evidence="1 4" id="KW-0812">Transmembrane</keyword>
<feature type="transmembrane region" description="Helical" evidence="4">
    <location>
        <begin position="234"/>
        <end position="256"/>
    </location>
</feature>
<name>A0A939DEU8_9GAMM</name>
<feature type="transmembrane region" description="Helical" evidence="4">
    <location>
        <begin position="140"/>
        <end position="157"/>
    </location>
</feature>
<dbReference type="SUPFAM" id="SSF103473">
    <property type="entry name" value="MFS general substrate transporter"/>
    <property type="match status" value="1"/>
</dbReference>
<feature type="transmembrane region" description="Helical" evidence="4">
    <location>
        <begin position="83"/>
        <end position="101"/>
    </location>
</feature>
<dbReference type="InterPro" id="IPR036259">
    <property type="entry name" value="MFS_trans_sf"/>
</dbReference>
<evidence type="ECO:0000256" key="4">
    <source>
        <dbReference type="SAM" id="Phobius"/>
    </source>
</evidence>
<organism evidence="6 7">
    <name type="scientific">Parahaliea mediterranea</name>
    <dbReference type="NCBI Taxonomy" id="651086"/>
    <lineage>
        <taxon>Bacteria</taxon>
        <taxon>Pseudomonadati</taxon>
        <taxon>Pseudomonadota</taxon>
        <taxon>Gammaproteobacteria</taxon>
        <taxon>Cellvibrionales</taxon>
        <taxon>Halieaceae</taxon>
        <taxon>Parahaliea</taxon>
    </lineage>
</organism>
<dbReference type="PANTHER" id="PTHR11360">
    <property type="entry name" value="MONOCARBOXYLATE TRANSPORTER"/>
    <property type="match status" value="1"/>
</dbReference>
<feature type="transmembrane region" description="Helical" evidence="4">
    <location>
        <begin position="327"/>
        <end position="347"/>
    </location>
</feature>
<comment type="caution">
    <text evidence="6">The sequence shown here is derived from an EMBL/GenBank/DDBJ whole genome shotgun (WGS) entry which is preliminary data.</text>
</comment>
<feature type="transmembrane region" description="Helical" evidence="4">
    <location>
        <begin position="51"/>
        <end position="71"/>
    </location>
</feature>
<dbReference type="GO" id="GO:0022857">
    <property type="term" value="F:transmembrane transporter activity"/>
    <property type="evidence" value="ECO:0007669"/>
    <property type="project" value="InterPro"/>
</dbReference>
<dbReference type="EMBL" id="JAFKCZ010000006">
    <property type="protein sequence ID" value="MBN7796896.1"/>
    <property type="molecule type" value="Genomic_DNA"/>
</dbReference>
<accession>A0A939DEU8</accession>
<evidence type="ECO:0000259" key="5">
    <source>
        <dbReference type="PROSITE" id="PS50850"/>
    </source>
</evidence>
<dbReference type="PROSITE" id="PS51257">
    <property type="entry name" value="PROKAR_LIPOPROTEIN"/>
    <property type="match status" value="1"/>
</dbReference>
<feature type="transmembrane region" description="Helical" evidence="4">
    <location>
        <begin position="107"/>
        <end position="128"/>
    </location>
</feature>
<feature type="transmembrane region" description="Helical" evidence="4">
    <location>
        <begin position="16"/>
        <end position="39"/>
    </location>
</feature>